<gene>
    <name evidence="1" type="ORF">LPJ66_002435</name>
</gene>
<reference evidence="1" key="1">
    <citation type="submission" date="2022-07" db="EMBL/GenBank/DDBJ databases">
        <title>Phylogenomic reconstructions and comparative analyses of Kickxellomycotina fungi.</title>
        <authorList>
            <person name="Reynolds N.K."/>
            <person name="Stajich J.E."/>
            <person name="Barry K."/>
            <person name="Grigoriev I.V."/>
            <person name="Crous P."/>
            <person name="Smith M.E."/>
        </authorList>
    </citation>
    <scope>NUCLEOTIDE SEQUENCE</scope>
    <source>
        <strain evidence="1">Benny 63K</strain>
    </source>
</reference>
<proteinExistence type="predicted"/>
<dbReference type="EMBL" id="JANBPG010000196">
    <property type="protein sequence ID" value="KAJ1898935.1"/>
    <property type="molecule type" value="Genomic_DNA"/>
</dbReference>
<sequence length="96" mass="10304">MHTVSQLAAAIFVISVIAFAGAQQPSKAAPPPFTLTMETTYRPEYTDTDVELFSPLPMTPDLGIIAKSLAAQPSVVNAMQNARIGWDSSPNTRVEL</sequence>
<keyword evidence="2" id="KW-1185">Reference proteome</keyword>
<comment type="caution">
    <text evidence="1">The sequence shown here is derived from an EMBL/GenBank/DDBJ whole genome shotgun (WGS) entry which is preliminary data.</text>
</comment>
<dbReference type="Proteomes" id="UP001150581">
    <property type="component" value="Unassembled WGS sequence"/>
</dbReference>
<organism evidence="1 2">
    <name type="scientific">Kickxella alabastrina</name>
    <dbReference type="NCBI Taxonomy" id="61397"/>
    <lineage>
        <taxon>Eukaryota</taxon>
        <taxon>Fungi</taxon>
        <taxon>Fungi incertae sedis</taxon>
        <taxon>Zoopagomycota</taxon>
        <taxon>Kickxellomycotina</taxon>
        <taxon>Kickxellomycetes</taxon>
        <taxon>Kickxellales</taxon>
        <taxon>Kickxellaceae</taxon>
        <taxon>Kickxella</taxon>
    </lineage>
</organism>
<name>A0ACC1IQH3_9FUNG</name>
<evidence type="ECO:0000313" key="2">
    <source>
        <dbReference type="Proteomes" id="UP001150581"/>
    </source>
</evidence>
<accession>A0ACC1IQH3</accession>
<evidence type="ECO:0000313" key="1">
    <source>
        <dbReference type="EMBL" id="KAJ1898935.1"/>
    </source>
</evidence>
<protein>
    <submittedName>
        <fullName evidence="1">Uncharacterized protein</fullName>
    </submittedName>
</protein>